<evidence type="ECO:0000256" key="1">
    <source>
        <dbReference type="SAM" id="SignalP"/>
    </source>
</evidence>
<dbReference type="Proteomes" id="UP000321940">
    <property type="component" value="Chromosome"/>
</dbReference>
<name>A0A5B9CVJ9_9HYPH</name>
<dbReference type="AlphaFoldDB" id="A0A5B9CVJ9"/>
<feature type="signal peptide" evidence="1">
    <location>
        <begin position="1"/>
        <end position="19"/>
    </location>
</feature>
<protein>
    <submittedName>
        <fullName evidence="2">Oligopeptide abc transporter, periplasmic oligopeptide-binding protein OppA</fullName>
    </submittedName>
</protein>
<evidence type="ECO:0000313" key="2">
    <source>
        <dbReference type="EMBL" id="QEE08712.1"/>
    </source>
</evidence>
<organism evidence="2 3">
    <name type="scientific">Bartonella kosoyi</name>
    <dbReference type="NCBI Taxonomy" id="2133959"/>
    <lineage>
        <taxon>Bacteria</taxon>
        <taxon>Pseudomonadati</taxon>
        <taxon>Pseudomonadota</taxon>
        <taxon>Alphaproteobacteria</taxon>
        <taxon>Hyphomicrobiales</taxon>
        <taxon>Bartonellaceae</taxon>
        <taxon>Bartonella</taxon>
    </lineage>
</organism>
<keyword evidence="1" id="KW-0732">Signal</keyword>
<dbReference type="EMBL" id="CP031843">
    <property type="protein sequence ID" value="QEE08712.1"/>
    <property type="molecule type" value="Genomic_DNA"/>
</dbReference>
<dbReference type="KEGG" id="bky:D1093_03455"/>
<reference evidence="2 3" key="1">
    <citation type="journal article" date="2020" name="Int. J. Syst. Evol. Microbiol.">
        <title>Bartonella kosoyi sp. nov. and Bartonella krasnovii sp. nov., two novel species closely related to the zoonotic Bartonella elizabethae, isolated from black rats and wild desert rodent-fleas.</title>
        <authorList>
            <person name="Gutierrez R."/>
            <person name="Shalit T."/>
            <person name="Markus B."/>
            <person name="Yuan C."/>
            <person name="Nachum-Biala Y."/>
            <person name="Elad D."/>
            <person name="Harrus S."/>
        </authorList>
    </citation>
    <scope>NUCLEOTIDE SEQUENCE [LARGE SCALE GENOMIC DNA]</scope>
    <source>
        <strain evidence="2 3">Tel Aviv</strain>
    </source>
</reference>
<feature type="chain" id="PRO_5022826201" evidence="1">
    <location>
        <begin position="20"/>
        <end position="476"/>
    </location>
</feature>
<gene>
    <name evidence="2" type="ORF">D1093_03455</name>
</gene>
<dbReference type="RefSeq" id="WP_120100689.1">
    <property type="nucleotide sequence ID" value="NZ_CP031843.2"/>
</dbReference>
<accession>A0A5B9CVJ9</accession>
<proteinExistence type="predicted"/>
<sequence length="476" mass="52304">MAFPLLFPLLFTGSMAARAAPHIFRYIAPKAVTGANRLGQLITKSPVGKFVTKYPKTAAFTVGGSAIEGLMMPETAHTPSNPYLQLPQKQFPPYTAPGAEMPLGVDQHPPLLNALEEAPEDLKPKVDVPQAQPLAPASQTPPREPTDAEKFLQSNTYKFFQSDAYQKLQDLFAGMAASSSDGSGWDALASGVKRLNEGDKQRGQVNQTVEYLKSKGYSEEEARVMARNPQMLSALLTGGKAPEGFQSYTNPETGELEYRPVKGSMQELEYKQKLQAQKEWEGRRIKNMFTTKQQLRAGLNDLKAAFELIHEGKSNAFVRWLTQGVGGGEGYRLKKLLEGIRGSVLKTVFENLKSMSSSGTVGAGAISDFESKALSSMFGSLDVGRNKKELENTFEIIKTAFDFFNRHNDLQLYNALTGQPIDTPQEISEKYFVDSPMSQGGSASLPIISSREELDRYPPGTIVNYNGHPVYKGAKR</sequence>
<keyword evidence="3" id="KW-1185">Reference proteome</keyword>
<evidence type="ECO:0000313" key="3">
    <source>
        <dbReference type="Proteomes" id="UP000321940"/>
    </source>
</evidence>